<evidence type="ECO:0000313" key="2">
    <source>
        <dbReference type="Proteomes" id="UP000002171"/>
    </source>
</evidence>
<dbReference type="OrthoDB" id="6089047at2"/>
<dbReference type="EMBL" id="AAOW01000008">
    <property type="protein sequence ID" value="EAR61461.1"/>
    <property type="molecule type" value="Genomic_DNA"/>
</dbReference>
<gene>
    <name evidence="1" type="ORF">MED92_18183</name>
</gene>
<keyword evidence="2" id="KW-1185">Reference proteome</keyword>
<sequence length="117" mass="13489">MNELLSRVDKPGVIECSCLLKGKEILVTSFTKDYKSYETVGKQAFLYVFQSAVKNHSRHNEAHLHIGDMRLSGFKLKPGLVLVCLSKKDANIMKVRHNMHEFYRMFLQSRVKKSLTT</sequence>
<reference evidence="1 2" key="1">
    <citation type="submission" date="2006-02" db="EMBL/GenBank/DDBJ databases">
        <authorList>
            <person name="Pinhassi J."/>
            <person name="Pedros-Alio C."/>
            <person name="Ferriera S."/>
            <person name="Johnson J."/>
            <person name="Kravitz S."/>
            <person name="Halpern A."/>
            <person name="Remington K."/>
            <person name="Beeson K."/>
            <person name="Tran B."/>
            <person name="Rogers Y.-H."/>
            <person name="Friedman R."/>
            <person name="Venter J.C."/>
        </authorList>
    </citation>
    <scope>NUCLEOTIDE SEQUENCE [LARGE SCALE GENOMIC DNA]</scope>
    <source>
        <strain evidence="1 2">MED92</strain>
    </source>
</reference>
<organism evidence="1 2">
    <name type="scientific">Neptuniibacter caesariensis</name>
    <dbReference type="NCBI Taxonomy" id="207954"/>
    <lineage>
        <taxon>Bacteria</taxon>
        <taxon>Pseudomonadati</taxon>
        <taxon>Pseudomonadota</taxon>
        <taxon>Gammaproteobacteria</taxon>
        <taxon>Oceanospirillales</taxon>
        <taxon>Oceanospirillaceae</taxon>
        <taxon>Neptuniibacter</taxon>
    </lineage>
</organism>
<evidence type="ECO:0000313" key="1">
    <source>
        <dbReference type="EMBL" id="EAR61461.1"/>
    </source>
</evidence>
<dbReference type="Proteomes" id="UP000002171">
    <property type="component" value="Unassembled WGS sequence"/>
</dbReference>
<proteinExistence type="predicted"/>
<accession>A0A7U8C7X1</accession>
<dbReference type="RefSeq" id="WP_007021247.1">
    <property type="nucleotide sequence ID" value="NZ_CH724125.1"/>
</dbReference>
<evidence type="ECO:0008006" key="3">
    <source>
        <dbReference type="Google" id="ProtNLM"/>
    </source>
</evidence>
<dbReference type="AlphaFoldDB" id="A0A7U8C7X1"/>
<protein>
    <recommendedName>
        <fullName evidence="3">Roadblock/LAMTOR2 domain-containing protein</fullName>
    </recommendedName>
</protein>
<comment type="caution">
    <text evidence="1">The sequence shown here is derived from an EMBL/GenBank/DDBJ whole genome shotgun (WGS) entry which is preliminary data.</text>
</comment>
<name>A0A7U8C7X1_NEPCE</name>